<reference evidence="1 2" key="1">
    <citation type="submission" date="2018-10" db="EMBL/GenBank/DDBJ databases">
        <authorList>
            <person name="Ekblom R."/>
            <person name="Jareborg N."/>
        </authorList>
    </citation>
    <scope>NUCLEOTIDE SEQUENCE [LARGE SCALE GENOMIC DNA]</scope>
    <source>
        <tissue evidence="1">Muscle</tissue>
    </source>
</reference>
<feature type="non-terminal residue" evidence="1">
    <location>
        <position position="90"/>
    </location>
</feature>
<sequence length="90" mass="10048">MIFYPQTPKEEPRYFISKHPSPNLSSKKFYRGGLGGSVGLAFAFNSGHDLRGSLNSAVCFSLSLPLPSLTCSVSNKSIFKKKFFFKYKCI</sequence>
<dbReference type="AlphaFoldDB" id="A0A9X9LDH1"/>
<dbReference type="Proteomes" id="UP000269945">
    <property type="component" value="Unassembled WGS sequence"/>
</dbReference>
<name>A0A9X9LDH1_GULGU</name>
<keyword evidence="2" id="KW-1185">Reference proteome</keyword>
<dbReference type="EMBL" id="CYRY02000872">
    <property type="protein sequence ID" value="VCW50913.1"/>
    <property type="molecule type" value="Genomic_DNA"/>
</dbReference>
<gene>
    <name evidence="1" type="ORF">BN2614_LOCUS3</name>
</gene>
<organism evidence="1 2">
    <name type="scientific">Gulo gulo</name>
    <name type="common">Wolverine</name>
    <name type="synonym">Gluton</name>
    <dbReference type="NCBI Taxonomy" id="48420"/>
    <lineage>
        <taxon>Eukaryota</taxon>
        <taxon>Metazoa</taxon>
        <taxon>Chordata</taxon>
        <taxon>Craniata</taxon>
        <taxon>Vertebrata</taxon>
        <taxon>Euteleostomi</taxon>
        <taxon>Mammalia</taxon>
        <taxon>Eutheria</taxon>
        <taxon>Laurasiatheria</taxon>
        <taxon>Carnivora</taxon>
        <taxon>Caniformia</taxon>
        <taxon>Musteloidea</taxon>
        <taxon>Mustelidae</taxon>
        <taxon>Guloninae</taxon>
        <taxon>Gulo</taxon>
    </lineage>
</organism>
<evidence type="ECO:0000313" key="2">
    <source>
        <dbReference type="Proteomes" id="UP000269945"/>
    </source>
</evidence>
<evidence type="ECO:0000313" key="1">
    <source>
        <dbReference type="EMBL" id="VCW50913.1"/>
    </source>
</evidence>
<accession>A0A9X9LDH1</accession>
<protein>
    <submittedName>
        <fullName evidence="1">Uncharacterized protein</fullName>
    </submittedName>
</protein>
<proteinExistence type="predicted"/>
<comment type="caution">
    <text evidence="1">The sequence shown here is derived from an EMBL/GenBank/DDBJ whole genome shotgun (WGS) entry which is preliminary data.</text>
</comment>